<dbReference type="Proteomes" id="UP000565262">
    <property type="component" value="Unassembled WGS sequence"/>
</dbReference>
<evidence type="ECO:0000259" key="8">
    <source>
        <dbReference type="Pfam" id="PF04261"/>
    </source>
</evidence>
<dbReference type="GO" id="GO:0004601">
    <property type="term" value="F:peroxidase activity"/>
    <property type="evidence" value="ECO:0007669"/>
    <property type="project" value="UniProtKB-KW"/>
</dbReference>
<evidence type="ECO:0000256" key="2">
    <source>
        <dbReference type="ARBA" id="ARBA00022559"/>
    </source>
</evidence>
<evidence type="ECO:0000256" key="4">
    <source>
        <dbReference type="ARBA" id="ARBA00023002"/>
    </source>
</evidence>
<evidence type="ECO:0000313" key="11">
    <source>
        <dbReference type="Proteomes" id="UP000565262"/>
    </source>
</evidence>
<feature type="compositionally biased region" description="Basic and acidic residues" evidence="7">
    <location>
        <begin position="1"/>
        <end position="10"/>
    </location>
</feature>
<evidence type="ECO:0000259" key="9">
    <source>
        <dbReference type="Pfam" id="PF20628"/>
    </source>
</evidence>
<feature type="compositionally biased region" description="Low complexity" evidence="7">
    <location>
        <begin position="24"/>
        <end position="35"/>
    </location>
</feature>
<keyword evidence="3" id="KW-0479">Metal-binding</keyword>
<comment type="cofactor">
    <cofactor evidence="1">
        <name>heme b</name>
        <dbReference type="ChEBI" id="CHEBI:60344"/>
    </cofactor>
</comment>
<feature type="region of interest" description="Disordered" evidence="7">
    <location>
        <begin position="1"/>
        <end position="89"/>
    </location>
</feature>
<comment type="similarity">
    <text evidence="6">Belongs to the DyP-type peroxidase family.</text>
</comment>
<dbReference type="SUPFAM" id="SSF54909">
    <property type="entry name" value="Dimeric alpha+beta barrel"/>
    <property type="match status" value="1"/>
</dbReference>
<evidence type="ECO:0000256" key="7">
    <source>
        <dbReference type="SAM" id="MobiDB-lite"/>
    </source>
</evidence>
<feature type="compositionally biased region" description="Polar residues" evidence="7">
    <location>
        <begin position="473"/>
        <end position="482"/>
    </location>
</feature>
<proteinExistence type="inferred from homology"/>
<dbReference type="RefSeq" id="WP_182807164.1">
    <property type="nucleotide sequence ID" value="NZ_JACJFM010000002.1"/>
</dbReference>
<dbReference type="PANTHER" id="PTHR30521">
    <property type="entry name" value="DEFERROCHELATASE/PEROXIDASE"/>
    <property type="match status" value="1"/>
</dbReference>
<keyword evidence="4" id="KW-0560">Oxidoreductase</keyword>
<dbReference type="NCBIfam" id="TIGR01413">
    <property type="entry name" value="Dyp_perox_fam"/>
    <property type="match status" value="1"/>
</dbReference>
<dbReference type="EMBL" id="JACJFM010000002">
    <property type="protein sequence ID" value="MBB1485379.1"/>
    <property type="molecule type" value="Genomic_DNA"/>
</dbReference>
<feature type="compositionally biased region" description="Basic and acidic residues" evidence="7">
    <location>
        <begin position="37"/>
        <end position="50"/>
    </location>
</feature>
<feature type="region of interest" description="Disordered" evidence="7">
    <location>
        <begin position="432"/>
        <end position="558"/>
    </location>
</feature>
<keyword evidence="2 10" id="KW-0575">Peroxidase</keyword>
<keyword evidence="5" id="KW-0408">Iron</keyword>
<dbReference type="GO" id="GO:0046872">
    <property type="term" value="F:metal ion binding"/>
    <property type="evidence" value="ECO:0007669"/>
    <property type="project" value="UniProtKB-KW"/>
</dbReference>
<feature type="compositionally biased region" description="Low complexity" evidence="7">
    <location>
        <begin position="493"/>
        <end position="502"/>
    </location>
</feature>
<feature type="compositionally biased region" description="Basic and acidic residues" evidence="7">
    <location>
        <begin position="520"/>
        <end position="540"/>
    </location>
</feature>
<evidence type="ECO:0000256" key="1">
    <source>
        <dbReference type="ARBA" id="ARBA00001970"/>
    </source>
</evidence>
<dbReference type="GO" id="GO:0005829">
    <property type="term" value="C:cytosol"/>
    <property type="evidence" value="ECO:0007669"/>
    <property type="project" value="TreeGrafter"/>
</dbReference>
<dbReference type="InterPro" id="IPR048328">
    <property type="entry name" value="Dyp_perox_C"/>
</dbReference>
<dbReference type="Pfam" id="PF04261">
    <property type="entry name" value="Dyp_perox_N"/>
    <property type="match status" value="1"/>
</dbReference>
<protein>
    <submittedName>
        <fullName evidence="10">Dyp-type peroxidase</fullName>
    </submittedName>
</protein>
<dbReference type="PROSITE" id="PS51404">
    <property type="entry name" value="DYP_PEROXIDASE"/>
    <property type="match status" value="1"/>
</dbReference>
<dbReference type="InterPro" id="IPR006314">
    <property type="entry name" value="Dyp_peroxidase"/>
</dbReference>
<feature type="domain" description="Dyp-type peroxidase N-terminal" evidence="8">
    <location>
        <begin position="159"/>
        <end position="232"/>
    </location>
</feature>
<dbReference type="InterPro" id="IPR048327">
    <property type="entry name" value="Dyp_perox_N"/>
</dbReference>
<dbReference type="Pfam" id="PF20628">
    <property type="entry name" value="Dyp_perox_C"/>
    <property type="match status" value="1"/>
</dbReference>
<keyword evidence="11" id="KW-1185">Reference proteome</keyword>
<evidence type="ECO:0000256" key="3">
    <source>
        <dbReference type="ARBA" id="ARBA00022723"/>
    </source>
</evidence>
<dbReference type="GO" id="GO:0020037">
    <property type="term" value="F:heme binding"/>
    <property type="evidence" value="ECO:0007669"/>
    <property type="project" value="InterPro"/>
</dbReference>
<dbReference type="InterPro" id="IPR011008">
    <property type="entry name" value="Dimeric_a/b-barrel"/>
</dbReference>
<reference evidence="10 11" key="1">
    <citation type="submission" date="2020-08" db="EMBL/GenBank/DDBJ databases">
        <title>Oceanospirillum sp. nov. isolated from marine sediment.</title>
        <authorList>
            <person name="Ji X."/>
        </authorList>
    </citation>
    <scope>NUCLEOTIDE SEQUENCE [LARGE SCALE GENOMIC DNA]</scope>
    <source>
        <strain evidence="10 11">D5</strain>
    </source>
</reference>
<dbReference type="PANTHER" id="PTHR30521:SF0">
    <property type="entry name" value="DYP-TYPE PEROXIDASE FAMILY PROTEIN"/>
    <property type="match status" value="1"/>
</dbReference>
<evidence type="ECO:0000313" key="10">
    <source>
        <dbReference type="EMBL" id="MBB1485379.1"/>
    </source>
</evidence>
<evidence type="ECO:0000256" key="6">
    <source>
        <dbReference type="ARBA" id="ARBA00025737"/>
    </source>
</evidence>
<sequence>MQENQSDKDQLSSTDQQNEPQTVEASSESEAIEALADVDKDAQVTDKDSTEADQSGVGEPEAADTVQVDDQPEEVAEGADQVSADETDDDAAAVVETELKEPVIVGDTPQCGVLAESNLHGYYITYTLRNDDDLLPYVQDVLARFPSMLDECRRVFDVPSLSGVVAVGADAWPRVYPSAKPVALKPFPEMKQGDRSAPETPCDLFFQIRCDRQDINFVVGQRVHALLGELADLQEAIPVFRYLDSRDLTGFVDGTENPQGDDKPRVALIGPEDPGFAGGSYVHIQRYVHNLPRWNKLDVPDQEQVIGRTKSDNIEFTGDEKPLTSHIKRSGIKDEDGQAVEILRQSMPYGDLDEQGLYFVSYCRFADNFTRMLASMIYSDAKGHYDHLMKYTRAVTGAALFAPSREFLTQYLGAASEAERLRLQRESEKRARLAAEEAERNSTRGELKYTPLSESMDDPVIPVPSVENEQESEPVTSATEQNVPVPASSLPVEENSNSSQSSKRYSATFYQAMIEDDEKEKEQQSKPHVDTSDDGLKDLKSLPWSLTDDGKEQKKRDE</sequence>
<feature type="compositionally biased region" description="Polar residues" evidence="7">
    <location>
        <begin position="11"/>
        <end position="23"/>
    </location>
</feature>
<dbReference type="AlphaFoldDB" id="A0A839ILK7"/>
<comment type="caution">
    <text evidence="10">The sequence shown here is derived from an EMBL/GenBank/DDBJ whole genome shotgun (WGS) entry which is preliminary data.</text>
</comment>
<organism evidence="10 11">
    <name type="scientific">Oceanospirillum sediminis</name>
    <dbReference type="NCBI Taxonomy" id="2760088"/>
    <lineage>
        <taxon>Bacteria</taxon>
        <taxon>Pseudomonadati</taxon>
        <taxon>Pseudomonadota</taxon>
        <taxon>Gammaproteobacteria</taxon>
        <taxon>Oceanospirillales</taxon>
        <taxon>Oceanospirillaceae</taxon>
        <taxon>Oceanospirillum</taxon>
    </lineage>
</organism>
<feature type="domain" description="Dyp-type peroxidase C-terminal" evidence="9">
    <location>
        <begin position="244"/>
        <end position="406"/>
    </location>
</feature>
<accession>A0A839ILK7</accession>
<gene>
    <name evidence="10" type="ORF">H4O21_01940</name>
</gene>
<feature type="compositionally biased region" description="Basic and acidic residues" evidence="7">
    <location>
        <begin position="432"/>
        <end position="447"/>
    </location>
</feature>
<feature type="compositionally biased region" description="Basic and acidic residues" evidence="7">
    <location>
        <begin position="548"/>
        <end position="558"/>
    </location>
</feature>
<name>A0A839ILK7_9GAMM</name>
<evidence type="ECO:0000256" key="5">
    <source>
        <dbReference type="ARBA" id="ARBA00023004"/>
    </source>
</evidence>
<feature type="compositionally biased region" description="Acidic residues" evidence="7">
    <location>
        <begin position="70"/>
        <end position="89"/>
    </location>
</feature>